<evidence type="ECO:0000256" key="3">
    <source>
        <dbReference type="ARBA" id="ARBA00022723"/>
    </source>
</evidence>
<evidence type="ECO:0000256" key="4">
    <source>
        <dbReference type="ARBA" id="ARBA00022737"/>
    </source>
</evidence>
<sequence>MFLDYGFHPWVQRWVIGQCLCADQRSLASYGVHQDGGLTAPCLPGSMLAAILLTLINPLVPKRVRNKICSTNRPESYVIPGGYRPDSLELRRIQQEKEAIRQYQQAREKERSENFARLVMMDSQDLLPNPEPVECRICYVDLQPGDGVLLRECLHCFCKECLRSVIMLSEEPEVSCPYRDDTYSCSCSLQEREIRALVLAEEYERWLQRGLSVAESRCEGSYHCATPDCLGWCVFEDSVNVFHCPVCQRNNCLICKAFPNFFKSIHEGKNCKQYQDDLAARAVNDSAARRTTNLLKTLVQSGEAMHCPQCGIIVQKRDGCDWLRCTVCHTEICWVTRGPRWGPRGPGDTSGGCRCNVNHQKCHPKCQNCH</sequence>
<evidence type="ECO:0000313" key="11">
    <source>
        <dbReference type="EMBL" id="CAF97978.1"/>
    </source>
</evidence>
<dbReference type="GO" id="GO:0071797">
    <property type="term" value="C:LUBAC complex"/>
    <property type="evidence" value="ECO:0007669"/>
    <property type="project" value="TreeGrafter"/>
</dbReference>
<dbReference type="GO" id="GO:0043123">
    <property type="term" value="P:positive regulation of canonical NF-kappaB signal transduction"/>
    <property type="evidence" value="ECO:0007669"/>
    <property type="project" value="TreeGrafter"/>
</dbReference>
<dbReference type="EMBL" id="CAAE01014544">
    <property type="protein sequence ID" value="CAF97978.1"/>
    <property type="molecule type" value="Genomic_DNA"/>
</dbReference>
<dbReference type="PROSITE" id="PS51873">
    <property type="entry name" value="TRIAD"/>
    <property type="match status" value="1"/>
</dbReference>
<dbReference type="GO" id="GO:0004842">
    <property type="term" value="F:ubiquitin-protein transferase activity"/>
    <property type="evidence" value="ECO:0007669"/>
    <property type="project" value="TreeGrafter"/>
</dbReference>
<comment type="caution">
    <text evidence="11">The sequence shown here is derived from an EMBL/GenBank/DDBJ whole genome shotgun (WGS) entry which is preliminary data.</text>
</comment>
<dbReference type="GO" id="GO:0043130">
    <property type="term" value="F:ubiquitin binding"/>
    <property type="evidence" value="ECO:0007669"/>
    <property type="project" value="TreeGrafter"/>
</dbReference>
<reference evidence="11" key="2">
    <citation type="submission" date="2004-02" db="EMBL/GenBank/DDBJ databases">
        <authorList>
            <consortium name="Genoscope"/>
            <consortium name="Whitehead Institute Centre for Genome Research"/>
        </authorList>
    </citation>
    <scope>NUCLEOTIDE SEQUENCE</scope>
</reference>
<dbReference type="InterPro" id="IPR017907">
    <property type="entry name" value="Znf_RING_CS"/>
</dbReference>
<gene>
    <name evidence="11" type="ORF">GSTENG00015499001</name>
</gene>
<reference evidence="11" key="1">
    <citation type="journal article" date="2004" name="Nature">
        <title>Genome duplication in the teleost fish Tetraodon nigroviridis reveals the early vertebrate proto-karyotype.</title>
        <authorList>
            <person name="Jaillon O."/>
            <person name="Aury J.-M."/>
            <person name="Brunet F."/>
            <person name="Petit J.-L."/>
            <person name="Stange-Thomann N."/>
            <person name="Mauceli E."/>
            <person name="Bouneau L."/>
            <person name="Fischer C."/>
            <person name="Ozouf-Costaz C."/>
            <person name="Bernot A."/>
            <person name="Nicaud S."/>
            <person name="Jaffe D."/>
            <person name="Fisher S."/>
            <person name="Lutfalla G."/>
            <person name="Dossat C."/>
            <person name="Segurens B."/>
            <person name="Dasilva C."/>
            <person name="Salanoubat M."/>
            <person name="Levy M."/>
            <person name="Boudet N."/>
            <person name="Castellano S."/>
            <person name="Anthouard V."/>
            <person name="Jubin C."/>
            <person name="Castelli V."/>
            <person name="Katinka M."/>
            <person name="Vacherie B."/>
            <person name="Biemont C."/>
            <person name="Skalli Z."/>
            <person name="Cattolico L."/>
            <person name="Poulain J."/>
            <person name="De Berardinis V."/>
            <person name="Cruaud C."/>
            <person name="Duprat S."/>
            <person name="Brottier P."/>
            <person name="Coutanceau J.-P."/>
            <person name="Gouzy J."/>
            <person name="Parra G."/>
            <person name="Lardier G."/>
            <person name="Chapple C."/>
            <person name="McKernan K.J."/>
            <person name="McEwan P."/>
            <person name="Bosak S."/>
            <person name="Kellis M."/>
            <person name="Volff J.-N."/>
            <person name="Guigo R."/>
            <person name="Zody M.C."/>
            <person name="Mesirov J."/>
            <person name="Lindblad-Toh K."/>
            <person name="Birren B."/>
            <person name="Nusbaum C."/>
            <person name="Kahn D."/>
            <person name="Robinson-Rechavi M."/>
            <person name="Laudet V."/>
            <person name="Schachter V."/>
            <person name="Quetier F."/>
            <person name="Saurin W."/>
            <person name="Scarpelli C."/>
            <person name="Wincker P."/>
            <person name="Lander E.S."/>
            <person name="Weissenbach J."/>
            <person name="Roest Crollius H."/>
        </authorList>
    </citation>
    <scope>NUCLEOTIDE SEQUENCE [LARGE SCALE GENOMIC DNA]</scope>
</reference>
<keyword evidence="6" id="KW-0833">Ubl conjugation pathway</keyword>
<proteinExistence type="predicted"/>
<organism evidence="11">
    <name type="scientific">Tetraodon nigroviridis</name>
    <name type="common">Spotted green pufferfish</name>
    <name type="synonym">Chelonodon nigroviridis</name>
    <dbReference type="NCBI Taxonomy" id="99883"/>
    <lineage>
        <taxon>Eukaryota</taxon>
        <taxon>Metazoa</taxon>
        <taxon>Chordata</taxon>
        <taxon>Craniata</taxon>
        <taxon>Vertebrata</taxon>
        <taxon>Euteleostomi</taxon>
        <taxon>Actinopterygii</taxon>
        <taxon>Neopterygii</taxon>
        <taxon>Teleostei</taxon>
        <taxon>Neoteleostei</taxon>
        <taxon>Acanthomorphata</taxon>
        <taxon>Eupercaria</taxon>
        <taxon>Tetraodontiformes</taxon>
        <taxon>Tetradontoidea</taxon>
        <taxon>Tetraodontidae</taxon>
        <taxon>Tetraodon</taxon>
    </lineage>
</organism>
<feature type="domain" description="RING-type" evidence="10">
    <location>
        <begin position="131"/>
        <end position="366"/>
    </location>
</feature>
<dbReference type="GO" id="GO:0043161">
    <property type="term" value="P:proteasome-mediated ubiquitin-dependent protein catabolic process"/>
    <property type="evidence" value="ECO:0007669"/>
    <property type="project" value="TreeGrafter"/>
</dbReference>
<dbReference type="InterPro" id="IPR044066">
    <property type="entry name" value="TRIAD_supradom"/>
</dbReference>
<keyword evidence="7" id="KW-0862">Zinc</keyword>
<dbReference type="CDD" id="cd20345">
    <property type="entry name" value="BRcat_RBR_HOIL1"/>
    <property type="match status" value="1"/>
</dbReference>
<evidence type="ECO:0000256" key="6">
    <source>
        <dbReference type="ARBA" id="ARBA00022786"/>
    </source>
</evidence>
<protein>
    <submittedName>
        <fullName evidence="11">(spotted green pufferfish) hypothetical protein</fullName>
    </submittedName>
</protein>
<name>Q4SN04_TETNG</name>
<dbReference type="Gene3D" id="3.10.20.90">
    <property type="entry name" value="Phosphatidylinositol 3-kinase Catalytic Subunit, Chain A, domain 1"/>
    <property type="match status" value="1"/>
</dbReference>
<dbReference type="Gene3D" id="3.30.40.10">
    <property type="entry name" value="Zinc/RING finger domain, C3HC4 (zinc finger)"/>
    <property type="match status" value="1"/>
</dbReference>
<evidence type="ECO:0000256" key="2">
    <source>
        <dbReference type="ARBA" id="ARBA00022679"/>
    </source>
</evidence>
<feature type="non-terminal residue" evidence="11">
    <location>
        <position position="1"/>
    </location>
</feature>
<keyword evidence="4" id="KW-0677">Repeat</keyword>
<dbReference type="OrthoDB" id="261960at2759"/>
<evidence type="ECO:0000259" key="9">
    <source>
        <dbReference type="PROSITE" id="PS50089"/>
    </source>
</evidence>
<dbReference type="InterPro" id="IPR047557">
    <property type="entry name" value="Rcat_RBR_HOIL1"/>
</dbReference>
<dbReference type="FunFam" id="3.30.40.10:FF:000137">
    <property type="entry name" value="RanBP-type and C3HC4-type zinc finger-containing protein 1"/>
    <property type="match status" value="1"/>
</dbReference>
<evidence type="ECO:0000256" key="7">
    <source>
        <dbReference type="ARBA" id="ARBA00022833"/>
    </source>
</evidence>
<keyword evidence="5 8" id="KW-0863">Zinc-finger</keyword>
<dbReference type="PROSITE" id="PS50089">
    <property type="entry name" value="ZF_RING_2"/>
    <property type="match status" value="1"/>
</dbReference>
<dbReference type="InterPro" id="IPR013083">
    <property type="entry name" value="Znf_RING/FYVE/PHD"/>
</dbReference>
<keyword evidence="2" id="KW-0808">Transferase</keyword>
<dbReference type="GO" id="GO:0008270">
    <property type="term" value="F:zinc ion binding"/>
    <property type="evidence" value="ECO:0007669"/>
    <property type="project" value="UniProtKB-KW"/>
</dbReference>
<evidence type="ECO:0000259" key="10">
    <source>
        <dbReference type="PROSITE" id="PS51873"/>
    </source>
</evidence>
<dbReference type="InterPro" id="IPR051628">
    <property type="entry name" value="LUBAC_E3_Ligases"/>
</dbReference>
<keyword evidence="3" id="KW-0479">Metal-binding</keyword>
<dbReference type="InterPro" id="IPR001841">
    <property type="entry name" value="Znf_RING"/>
</dbReference>
<accession>Q4SN04</accession>
<dbReference type="Gene3D" id="2.30.30.380">
    <property type="entry name" value="Zn-finger domain of Sec23/24"/>
    <property type="match status" value="1"/>
</dbReference>
<dbReference type="InterPro" id="IPR047558">
    <property type="entry name" value="BRcat_RBR_HOIL1"/>
</dbReference>
<dbReference type="PANTHER" id="PTHR22770:SF45">
    <property type="entry name" value="RANBP-TYPE AND C3HC4-TYPE ZINC FINGER-CONTAINING PROTEIN 1"/>
    <property type="match status" value="1"/>
</dbReference>
<dbReference type="CDD" id="cd20358">
    <property type="entry name" value="Rcat_RBR_HOIL1"/>
    <property type="match status" value="1"/>
</dbReference>
<feature type="domain" description="RING-type" evidence="9">
    <location>
        <begin position="135"/>
        <end position="177"/>
    </location>
</feature>
<dbReference type="CDD" id="cd16633">
    <property type="entry name" value="mRING-HC-C3HC3D_RBR_HOIL1"/>
    <property type="match status" value="1"/>
</dbReference>
<evidence type="ECO:0000256" key="5">
    <source>
        <dbReference type="ARBA" id="ARBA00022771"/>
    </source>
</evidence>
<dbReference type="FunFam" id="1.20.120.1750:FF:000012">
    <property type="entry name" value="ranBP-type and C3HC4-type zinc finger-containing protein 1 isoform X1"/>
    <property type="match status" value="1"/>
</dbReference>
<evidence type="ECO:0000256" key="8">
    <source>
        <dbReference type="PROSITE-ProRule" id="PRU00175"/>
    </source>
</evidence>
<dbReference type="PROSITE" id="PS00518">
    <property type="entry name" value="ZF_RING_1"/>
    <property type="match status" value="1"/>
</dbReference>
<dbReference type="SUPFAM" id="SSF57850">
    <property type="entry name" value="RING/U-box"/>
    <property type="match status" value="3"/>
</dbReference>
<evidence type="ECO:0000256" key="1">
    <source>
        <dbReference type="ARBA" id="ARBA00004906"/>
    </source>
</evidence>
<dbReference type="GO" id="GO:0097039">
    <property type="term" value="P:protein linear polyubiquitination"/>
    <property type="evidence" value="ECO:0007669"/>
    <property type="project" value="TreeGrafter"/>
</dbReference>
<comment type="pathway">
    <text evidence="1">Protein modification; protein ubiquitination.</text>
</comment>
<dbReference type="KEGG" id="tng:GSTEN00015499G001"/>
<dbReference type="PANTHER" id="PTHR22770">
    <property type="entry name" value="UBIQUITIN CONJUGATING ENZYME 7 INTERACTING PROTEIN-RELATED"/>
    <property type="match status" value="1"/>
</dbReference>
<dbReference type="AlphaFoldDB" id="Q4SN04"/>
<dbReference type="InterPro" id="IPR047559">
    <property type="entry name" value="HOIL1_RBR_mRING-HC-C3HC3D"/>
</dbReference>
<dbReference type="Gene3D" id="1.20.120.1750">
    <property type="match status" value="1"/>
</dbReference>